<evidence type="ECO:0000313" key="6">
    <source>
        <dbReference type="Proteomes" id="UP000028680"/>
    </source>
</evidence>
<keyword evidence="6" id="KW-1185">Reference proteome</keyword>
<dbReference type="KEGG" id="ptp:RCA23_c30980"/>
<evidence type="ECO:0000313" key="5">
    <source>
        <dbReference type="EMBL" id="AII88598.1"/>
    </source>
</evidence>
<dbReference type="AlphaFoldDB" id="A0AAN0RLT4"/>
<protein>
    <recommendedName>
        <fullName evidence="4">HTH hxlR-type domain-containing protein</fullName>
    </recommendedName>
</protein>
<accession>A0AAN0RLT4</accession>
<evidence type="ECO:0000256" key="1">
    <source>
        <dbReference type="ARBA" id="ARBA00023015"/>
    </source>
</evidence>
<dbReference type="InterPro" id="IPR036388">
    <property type="entry name" value="WH-like_DNA-bd_sf"/>
</dbReference>
<dbReference type="PROSITE" id="PS51118">
    <property type="entry name" value="HTH_HXLR"/>
    <property type="match status" value="1"/>
</dbReference>
<dbReference type="Pfam" id="PF01638">
    <property type="entry name" value="HxlR"/>
    <property type="match status" value="1"/>
</dbReference>
<evidence type="ECO:0000256" key="2">
    <source>
        <dbReference type="ARBA" id="ARBA00023125"/>
    </source>
</evidence>
<proteinExistence type="predicted"/>
<keyword evidence="1" id="KW-0805">Transcription regulation</keyword>
<dbReference type="RefSeq" id="WP_044051123.1">
    <property type="nucleotide sequence ID" value="NZ_CP003984.1"/>
</dbReference>
<dbReference type="GO" id="GO:0003677">
    <property type="term" value="F:DNA binding"/>
    <property type="evidence" value="ECO:0007669"/>
    <property type="project" value="UniProtKB-KW"/>
</dbReference>
<keyword evidence="3" id="KW-0804">Transcription</keyword>
<organism evidence="5 6">
    <name type="scientific">Planktomarina temperata RCA23</name>
    <dbReference type="NCBI Taxonomy" id="666509"/>
    <lineage>
        <taxon>Bacteria</taxon>
        <taxon>Pseudomonadati</taxon>
        <taxon>Pseudomonadota</taxon>
        <taxon>Alphaproteobacteria</taxon>
        <taxon>Rhodobacterales</taxon>
        <taxon>Paracoccaceae</taxon>
        <taxon>Planktomarina</taxon>
    </lineage>
</organism>
<evidence type="ECO:0000259" key="4">
    <source>
        <dbReference type="PROSITE" id="PS51118"/>
    </source>
</evidence>
<dbReference type="PANTHER" id="PTHR33204:SF39">
    <property type="entry name" value="TRANSCRIPTIONAL REGULATORY PROTEIN"/>
    <property type="match status" value="1"/>
</dbReference>
<sequence length="124" mass="14161">MKKREEIEKKLGLNLCPIRTVLAQIGDKWSLLVILQLRAGGQRFSQLQRAIPDISQRMLTQTLRKLERDGLVSRKVTPSTPPRVDYAITALGQSLFEPIGAMAQWAIDKQPDILKARDQFDRQH</sequence>
<keyword evidence="2" id="KW-0238">DNA-binding</keyword>
<dbReference type="InterPro" id="IPR036390">
    <property type="entry name" value="WH_DNA-bd_sf"/>
</dbReference>
<dbReference type="EMBL" id="CP003984">
    <property type="protein sequence ID" value="AII88598.1"/>
    <property type="molecule type" value="Genomic_DNA"/>
</dbReference>
<dbReference type="SUPFAM" id="SSF46785">
    <property type="entry name" value="Winged helix' DNA-binding domain"/>
    <property type="match status" value="1"/>
</dbReference>
<dbReference type="Gene3D" id="1.10.10.10">
    <property type="entry name" value="Winged helix-like DNA-binding domain superfamily/Winged helix DNA-binding domain"/>
    <property type="match status" value="1"/>
</dbReference>
<dbReference type="PANTHER" id="PTHR33204">
    <property type="entry name" value="TRANSCRIPTIONAL REGULATOR, MARR FAMILY"/>
    <property type="match status" value="1"/>
</dbReference>
<dbReference type="InterPro" id="IPR002577">
    <property type="entry name" value="HTH_HxlR"/>
</dbReference>
<feature type="domain" description="HTH hxlR-type" evidence="4">
    <location>
        <begin position="16"/>
        <end position="114"/>
    </location>
</feature>
<reference evidence="5 6" key="1">
    <citation type="journal article" date="2014" name="ISME J.">
        <title>Adaptation of an abundant Roseobacter RCA organism to pelagic systems revealed by genomic and transcriptomic analyses.</title>
        <authorList>
            <person name="Voget S."/>
            <person name="Wemheuer B."/>
            <person name="Brinkhoff T."/>
            <person name="Vollmers J."/>
            <person name="Dietrich S."/>
            <person name="Giebel H.A."/>
            <person name="Beardsley C."/>
            <person name="Sardemann C."/>
            <person name="Bakenhus I."/>
            <person name="Billerbeck S."/>
            <person name="Daniel R."/>
            <person name="Simon M."/>
        </authorList>
    </citation>
    <scope>NUCLEOTIDE SEQUENCE [LARGE SCALE GENOMIC DNA]</scope>
    <source>
        <strain evidence="5 6">RCA23</strain>
    </source>
</reference>
<gene>
    <name evidence="5" type="ORF">RCA23_c30980</name>
</gene>
<dbReference type="Proteomes" id="UP000028680">
    <property type="component" value="Chromosome"/>
</dbReference>
<evidence type="ECO:0000256" key="3">
    <source>
        <dbReference type="ARBA" id="ARBA00023163"/>
    </source>
</evidence>
<name>A0AAN0RLT4_9RHOB</name>